<feature type="compositionally biased region" description="Low complexity" evidence="11">
    <location>
        <begin position="337"/>
        <end position="347"/>
    </location>
</feature>
<proteinExistence type="inferred from homology"/>
<evidence type="ECO:0000256" key="12">
    <source>
        <dbReference type="SAM" id="Phobius"/>
    </source>
</evidence>
<keyword evidence="7" id="KW-0496">Mitochondrion</keyword>
<keyword evidence="5" id="KW-0677">Repeat</keyword>
<evidence type="ECO:0000256" key="9">
    <source>
        <dbReference type="PROSITE-ProRule" id="PRU00282"/>
    </source>
</evidence>
<evidence type="ECO:0000256" key="7">
    <source>
        <dbReference type="ARBA" id="ARBA00023128"/>
    </source>
</evidence>
<evidence type="ECO:0000256" key="4">
    <source>
        <dbReference type="ARBA" id="ARBA00022692"/>
    </source>
</evidence>
<reference evidence="13" key="1">
    <citation type="submission" date="2016-04" db="EMBL/GenBank/DDBJ databases">
        <authorList>
            <person name="Nguyen H.D."/>
            <person name="Samba Siva P."/>
            <person name="Cullis J."/>
            <person name="Levesque C.A."/>
            <person name="Hambleton S."/>
        </authorList>
    </citation>
    <scope>NUCLEOTIDE SEQUENCE</scope>
    <source>
        <strain evidence="13">DAOMC 236416</strain>
    </source>
</reference>
<evidence type="ECO:0000256" key="2">
    <source>
        <dbReference type="ARBA" id="ARBA00006375"/>
    </source>
</evidence>
<dbReference type="GO" id="GO:0031966">
    <property type="term" value="C:mitochondrial membrane"/>
    <property type="evidence" value="ECO:0007669"/>
    <property type="project" value="UniProtKB-SubCell"/>
</dbReference>
<evidence type="ECO:0000256" key="8">
    <source>
        <dbReference type="ARBA" id="ARBA00023136"/>
    </source>
</evidence>
<protein>
    <submittedName>
        <fullName evidence="13">Uncharacterized protein</fullName>
    </submittedName>
</protein>
<dbReference type="InterPro" id="IPR002067">
    <property type="entry name" value="MCP"/>
</dbReference>
<dbReference type="PRINTS" id="PR00926">
    <property type="entry name" value="MITOCARRIER"/>
</dbReference>
<dbReference type="SUPFAM" id="SSF103506">
    <property type="entry name" value="Mitochondrial carrier"/>
    <property type="match status" value="2"/>
</dbReference>
<gene>
    <name evidence="13" type="ORF">A4X13_0g465</name>
</gene>
<dbReference type="Pfam" id="PF00153">
    <property type="entry name" value="Mito_carr"/>
    <property type="match status" value="4"/>
</dbReference>
<comment type="caution">
    <text evidence="13">The sequence shown here is derived from an EMBL/GenBank/DDBJ whole genome shotgun (WGS) entry which is preliminary data.</text>
</comment>
<dbReference type="PANTHER" id="PTHR45624">
    <property type="entry name" value="MITOCHONDRIAL BASIC AMINO ACIDS TRANSPORTER-RELATED"/>
    <property type="match status" value="1"/>
</dbReference>
<feature type="repeat" description="Solcar" evidence="9">
    <location>
        <begin position="319"/>
        <end position="408"/>
    </location>
</feature>
<evidence type="ECO:0000256" key="10">
    <source>
        <dbReference type="RuleBase" id="RU000488"/>
    </source>
</evidence>
<dbReference type="InterPro" id="IPR023395">
    <property type="entry name" value="MCP_dom_sf"/>
</dbReference>
<comment type="subcellular location">
    <subcellularLocation>
        <location evidence="1">Mitochondrion membrane</location>
        <topology evidence="1">Multi-pass membrane protein</topology>
    </subcellularLocation>
</comment>
<feature type="repeat" description="Solcar" evidence="9">
    <location>
        <begin position="8"/>
        <end position="105"/>
    </location>
</feature>
<organism evidence="13 14">
    <name type="scientific">Tilletia indica</name>
    <dbReference type="NCBI Taxonomy" id="43049"/>
    <lineage>
        <taxon>Eukaryota</taxon>
        <taxon>Fungi</taxon>
        <taxon>Dikarya</taxon>
        <taxon>Basidiomycota</taxon>
        <taxon>Ustilaginomycotina</taxon>
        <taxon>Exobasidiomycetes</taxon>
        <taxon>Tilletiales</taxon>
        <taxon>Tilletiaceae</taxon>
        <taxon>Tilletia</taxon>
    </lineage>
</organism>
<dbReference type="Gene3D" id="1.50.40.10">
    <property type="entry name" value="Mitochondrial carrier domain"/>
    <property type="match status" value="3"/>
</dbReference>
<dbReference type="AlphaFoldDB" id="A0A177THD8"/>
<sequence>MGGASTDPSALVEFIAGTVGGAASLLAGHPFDTIKTRLQSQSLATSSVSAINGAPPVYRNAMDAFRIIVKEEKFVGLYKGIAGPLLGVAIMNASVFGCYSLALRAQLGANTSIEYASLGQIMLAGMASGVMTALITTPIDLLKIRQQNDTRAPTSSSPIAIVRDIVRRQGITGLFRGYGATCIRDLGYGPYFFTYELINRTLISFHHAPVYTSLTSTTADPSPGPLPSTPPRLSPFELALSGGLAGMVGWAATFWADTIKTRIQATEKPVNNNNIDSHSLPINGTESPKGVAASSRSVQPALSVSGTAAAPRRPNVTETDRLLGNSGTSSAAGIRPSTQQQSQLSTSPERRRGVRDWITRRNEFARVSQDLYRNGGFRAFWVGIGPTMLRAIPTNAVLFIVYESTKSTFIDWGF</sequence>
<accession>A0A177THD8</accession>
<keyword evidence="6 12" id="KW-1133">Transmembrane helix</keyword>
<evidence type="ECO:0000256" key="6">
    <source>
        <dbReference type="ARBA" id="ARBA00022989"/>
    </source>
</evidence>
<feature type="compositionally biased region" description="Polar residues" evidence="11">
    <location>
        <begin position="270"/>
        <end position="286"/>
    </location>
</feature>
<comment type="similarity">
    <text evidence="2 10">Belongs to the mitochondrial carrier (TC 2.A.29) family.</text>
</comment>
<dbReference type="GO" id="GO:0022857">
    <property type="term" value="F:transmembrane transporter activity"/>
    <property type="evidence" value="ECO:0007669"/>
    <property type="project" value="TreeGrafter"/>
</dbReference>
<reference evidence="13" key="2">
    <citation type="journal article" date="2019" name="IMA Fungus">
        <title>Genome sequencing and comparison of five Tilletia species to identify candidate genes for the detection of regulated species infecting wheat.</title>
        <authorList>
            <person name="Nguyen H.D.T."/>
            <person name="Sultana T."/>
            <person name="Kesanakurti P."/>
            <person name="Hambleton S."/>
        </authorList>
    </citation>
    <scope>NUCLEOTIDE SEQUENCE</scope>
    <source>
        <strain evidence="13">DAOMC 236416</strain>
    </source>
</reference>
<feature type="compositionally biased region" description="Polar residues" evidence="11">
    <location>
        <begin position="294"/>
        <end position="306"/>
    </location>
</feature>
<evidence type="ECO:0000313" key="13">
    <source>
        <dbReference type="EMBL" id="KAE8260247.1"/>
    </source>
</evidence>
<dbReference type="Proteomes" id="UP000077521">
    <property type="component" value="Unassembled WGS sequence"/>
</dbReference>
<evidence type="ECO:0000313" key="14">
    <source>
        <dbReference type="Proteomes" id="UP000077521"/>
    </source>
</evidence>
<name>A0A177THD8_9BASI</name>
<evidence type="ECO:0000256" key="1">
    <source>
        <dbReference type="ARBA" id="ARBA00004225"/>
    </source>
</evidence>
<keyword evidence="8 9" id="KW-0472">Membrane</keyword>
<feature type="repeat" description="Solcar" evidence="9">
    <location>
        <begin position="116"/>
        <end position="201"/>
    </location>
</feature>
<keyword evidence="3 10" id="KW-0813">Transport</keyword>
<evidence type="ECO:0000256" key="5">
    <source>
        <dbReference type="ARBA" id="ARBA00022737"/>
    </source>
</evidence>
<evidence type="ECO:0000256" key="11">
    <source>
        <dbReference type="SAM" id="MobiDB-lite"/>
    </source>
</evidence>
<dbReference type="InterPro" id="IPR050567">
    <property type="entry name" value="Mitochondrial_Carrier"/>
</dbReference>
<keyword evidence="4 9" id="KW-0812">Transmembrane</keyword>
<evidence type="ECO:0000256" key="3">
    <source>
        <dbReference type="ARBA" id="ARBA00022448"/>
    </source>
</evidence>
<feature type="region of interest" description="Disordered" evidence="11">
    <location>
        <begin position="270"/>
        <end position="354"/>
    </location>
</feature>
<dbReference type="EMBL" id="LWDF02000015">
    <property type="protein sequence ID" value="KAE8260247.1"/>
    <property type="molecule type" value="Genomic_DNA"/>
</dbReference>
<dbReference type="PROSITE" id="PS50920">
    <property type="entry name" value="SOLCAR"/>
    <property type="match status" value="3"/>
</dbReference>
<feature type="transmembrane region" description="Helical" evidence="12">
    <location>
        <begin position="115"/>
        <end position="135"/>
    </location>
</feature>
<keyword evidence="14" id="KW-1185">Reference proteome</keyword>
<dbReference type="PANTHER" id="PTHR45624:SF10">
    <property type="entry name" value="SLC (SOLUTE CARRIER) HOMOLOG"/>
    <property type="match status" value="1"/>
</dbReference>
<feature type="transmembrane region" description="Helical" evidence="12">
    <location>
        <begin position="81"/>
        <end position="103"/>
    </location>
</feature>
<dbReference type="InterPro" id="IPR018108">
    <property type="entry name" value="MCP_transmembrane"/>
</dbReference>